<organism evidence="1 2">
    <name type="scientific">Gimesia algae</name>
    <dbReference type="NCBI Taxonomy" id="2527971"/>
    <lineage>
        <taxon>Bacteria</taxon>
        <taxon>Pseudomonadati</taxon>
        <taxon>Planctomycetota</taxon>
        <taxon>Planctomycetia</taxon>
        <taxon>Planctomycetales</taxon>
        <taxon>Planctomycetaceae</taxon>
        <taxon>Gimesia</taxon>
    </lineage>
</organism>
<proteinExistence type="predicted"/>
<name>A0A517VHX0_9PLAN</name>
<gene>
    <name evidence="1" type="ORF">Pan161_42810</name>
</gene>
<accession>A0A517VHX0</accession>
<evidence type="ECO:0000313" key="2">
    <source>
        <dbReference type="Proteomes" id="UP000316855"/>
    </source>
</evidence>
<dbReference type="OrthoDB" id="281785at2"/>
<dbReference type="KEGG" id="gax:Pan161_42810"/>
<dbReference type="RefSeq" id="WP_145230423.1">
    <property type="nucleotide sequence ID" value="NZ_CP036343.1"/>
</dbReference>
<keyword evidence="2" id="KW-1185">Reference proteome</keyword>
<reference evidence="1 2" key="1">
    <citation type="submission" date="2019-02" db="EMBL/GenBank/DDBJ databases">
        <title>Deep-cultivation of Planctomycetes and their phenomic and genomic characterization uncovers novel biology.</title>
        <authorList>
            <person name="Wiegand S."/>
            <person name="Jogler M."/>
            <person name="Boedeker C."/>
            <person name="Pinto D."/>
            <person name="Vollmers J."/>
            <person name="Rivas-Marin E."/>
            <person name="Kohn T."/>
            <person name="Peeters S.H."/>
            <person name="Heuer A."/>
            <person name="Rast P."/>
            <person name="Oberbeckmann S."/>
            <person name="Bunk B."/>
            <person name="Jeske O."/>
            <person name="Meyerdierks A."/>
            <person name="Storesund J.E."/>
            <person name="Kallscheuer N."/>
            <person name="Luecker S."/>
            <person name="Lage O.M."/>
            <person name="Pohl T."/>
            <person name="Merkel B.J."/>
            <person name="Hornburger P."/>
            <person name="Mueller R.-W."/>
            <person name="Bruemmer F."/>
            <person name="Labrenz M."/>
            <person name="Spormann A.M."/>
            <person name="Op den Camp H."/>
            <person name="Overmann J."/>
            <person name="Amann R."/>
            <person name="Jetten M.S.M."/>
            <person name="Mascher T."/>
            <person name="Medema M.H."/>
            <person name="Devos D.P."/>
            <person name="Kaster A.-K."/>
            <person name="Ovreas L."/>
            <person name="Rohde M."/>
            <person name="Galperin M.Y."/>
            <person name="Jogler C."/>
        </authorList>
    </citation>
    <scope>NUCLEOTIDE SEQUENCE [LARGE SCALE GENOMIC DNA]</scope>
    <source>
        <strain evidence="1 2">Pan161</strain>
    </source>
</reference>
<sequence length="207" mass="24673">MQSMEAFRNRQVETLPEALKRPVMFGGNTHGAVLWFYLLLRDLCWIDEREHDWEVFLETDLRGNRGVLGQFEYQQFQIPDYIAEVASVYAQVGHKLGYFQPERVLNPAEWKDLQSLLSADFFERDWTQTEIYDRLGPPSCEHFSSETTVTCYAPEPVADWIFFDFSRRLPDSSDWFETPILRDIRRKENRFEFFPFADWCLKQTEKS</sequence>
<dbReference type="Proteomes" id="UP000316855">
    <property type="component" value="Chromosome"/>
</dbReference>
<dbReference type="AlphaFoldDB" id="A0A517VHX0"/>
<dbReference type="EMBL" id="CP036343">
    <property type="protein sequence ID" value="QDT92613.1"/>
    <property type="molecule type" value="Genomic_DNA"/>
</dbReference>
<evidence type="ECO:0000313" key="1">
    <source>
        <dbReference type="EMBL" id="QDT92613.1"/>
    </source>
</evidence>
<protein>
    <submittedName>
        <fullName evidence="1">Uncharacterized protein</fullName>
    </submittedName>
</protein>